<reference evidence="3 4" key="1">
    <citation type="submission" date="2019-08" db="EMBL/GenBank/DDBJ databases">
        <title>Parahaliea maris sp. nov., isolated from the surface seawater.</title>
        <authorList>
            <person name="Liu Y."/>
        </authorList>
    </citation>
    <scope>NUCLEOTIDE SEQUENCE [LARGE SCALE GENOMIC DNA]</scope>
    <source>
        <strain evidence="3 4">HSLHS9</strain>
    </source>
</reference>
<dbReference type="Pfam" id="PF01521">
    <property type="entry name" value="Fe-S_biosyn"/>
    <property type="match status" value="1"/>
</dbReference>
<keyword evidence="4" id="KW-1185">Reference proteome</keyword>
<evidence type="ECO:0000313" key="4">
    <source>
        <dbReference type="Proteomes" id="UP000321039"/>
    </source>
</evidence>
<proteinExistence type="inferred from homology"/>
<organism evidence="3 4">
    <name type="scientific">Parahaliea maris</name>
    <dbReference type="NCBI Taxonomy" id="2716870"/>
    <lineage>
        <taxon>Bacteria</taxon>
        <taxon>Pseudomonadati</taxon>
        <taxon>Pseudomonadota</taxon>
        <taxon>Gammaproteobacteria</taxon>
        <taxon>Cellvibrionales</taxon>
        <taxon>Halieaceae</taxon>
        <taxon>Parahaliea</taxon>
    </lineage>
</organism>
<dbReference type="InterPro" id="IPR050322">
    <property type="entry name" value="Fe-S_cluster_asmbl/transfer"/>
</dbReference>
<dbReference type="Proteomes" id="UP000321039">
    <property type="component" value="Unassembled WGS sequence"/>
</dbReference>
<dbReference type="GO" id="GO:0005829">
    <property type="term" value="C:cytosol"/>
    <property type="evidence" value="ECO:0007669"/>
    <property type="project" value="TreeGrafter"/>
</dbReference>
<dbReference type="RefSeq" id="WP_148068488.1">
    <property type="nucleotide sequence ID" value="NZ_VRZA01000003.1"/>
</dbReference>
<dbReference type="NCBIfam" id="TIGR00049">
    <property type="entry name" value="iron-sulfur cluster assembly accessory protein"/>
    <property type="match status" value="1"/>
</dbReference>
<dbReference type="PANTHER" id="PTHR10072">
    <property type="entry name" value="IRON-SULFUR CLUSTER ASSEMBLY PROTEIN"/>
    <property type="match status" value="1"/>
</dbReference>
<comment type="caution">
    <text evidence="3">The sequence shown here is derived from an EMBL/GenBank/DDBJ whole genome shotgun (WGS) entry which is preliminary data.</text>
</comment>
<feature type="domain" description="Core" evidence="2">
    <location>
        <begin position="13"/>
        <end position="113"/>
    </location>
</feature>
<dbReference type="InterPro" id="IPR035903">
    <property type="entry name" value="HesB-like_dom_sf"/>
</dbReference>
<protein>
    <submittedName>
        <fullName evidence="3">Iron-sulfur cluster assembly accessory protein</fullName>
    </submittedName>
</protein>
<dbReference type="SUPFAM" id="SSF89360">
    <property type="entry name" value="HesB-like domain"/>
    <property type="match status" value="1"/>
</dbReference>
<evidence type="ECO:0000259" key="2">
    <source>
        <dbReference type="Pfam" id="PF01521"/>
    </source>
</evidence>
<dbReference type="EMBL" id="VRZA01000003">
    <property type="protein sequence ID" value="TXS94146.1"/>
    <property type="molecule type" value="Genomic_DNA"/>
</dbReference>
<evidence type="ECO:0000256" key="1">
    <source>
        <dbReference type="ARBA" id="ARBA00006718"/>
    </source>
</evidence>
<dbReference type="GO" id="GO:0051537">
    <property type="term" value="F:2 iron, 2 sulfur cluster binding"/>
    <property type="evidence" value="ECO:0007669"/>
    <property type="project" value="TreeGrafter"/>
</dbReference>
<dbReference type="GO" id="GO:0016226">
    <property type="term" value="P:iron-sulfur cluster assembly"/>
    <property type="evidence" value="ECO:0007669"/>
    <property type="project" value="InterPro"/>
</dbReference>
<dbReference type="AlphaFoldDB" id="A0A5C9A055"/>
<evidence type="ECO:0000313" key="3">
    <source>
        <dbReference type="EMBL" id="TXS94146.1"/>
    </source>
</evidence>
<comment type="similarity">
    <text evidence="1">Belongs to the HesB/IscA family.</text>
</comment>
<dbReference type="PANTHER" id="PTHR10072:SF41">
    <property type="entry name" value="IRON-SULFUR CLUSTER ASSEMBLY 1 HOMOLOG, MITOCHONDRIAL"/>
    <property type="match status" value="1"/>
</dbReference>
<sequence>MSVESFDVTRDAIHVSEAAAIHLKKQLEKHGGRGVRISVKESGCTGYMYVMDEVEHSETGDLVMNLDNGLEVYIDPASLPVLQGTEIAYEKEGINRTIKFHNPNVTAACGCGESFTVN</sequence>
<dbReference type="Gene3D" id="2.60.300.12">
    <property type="entry name" value="HesB-like domain"/>
    <property type="match status" value="1"/>
</dbReference>
<dbReference type="InterPro" id="IPR000361">
    <property type="entry name" value="ATAP_core_dom"/>
</dbReference>
<name>A0A5C9A055_9GAMM</name>
<dbReference type="InterPro" id="IPR016092">
    <property type="entry name" value="ATAP"/>
</dbReference>
<accession>A0A5C9A055</accession>
<gene>
    <name evidence="3" type="ORF">FV139_11135</name>
</gene>